<dbReference type="Proteomes" id="UP001608902">
    <property type="component" value="Unassembled WGS sequence"/>
</dbReference>
<keyword evidence="1" id="KW-0812">Transmembrane</keyword>
<sequence>MFHTINKWITLFAVWLDERIQRCSLLNIPVYPWKVYATVTYAHFLLAILLFLSGVACFCLGVTYSAMYSESNCTNGINIWIPLLNVIVAFNGLLSYNLVYRHWPSFVHFVGLCVVSFLLIIPSVYNIIAANQWFIWAQQPLDQWAGDFALIDISLAVVSFLNEIMVVLLIAFLLRYLYCSKEIFRANQNA</sequence>
<comment type="caution">
    <text evidence="2">The sequence shown here is derived from an EMBL/GenBank/DDBJ whole genome shotgun (WGS) entry which is preliminary data.</text>
</comment>
<name>A0ABD6EAF2_9BILA</name>
<keyword evidence="1" id="KW-1133">Transmembrane helix</keyword>
<feature type="transmembrane region" description="Helical" evidence="1">
    <location>
        <begin position="79"/>
        <end position="99"/>
    </location>
</feature>
<dbReference type="AlphaFoldDB" id="A0ABD6EAF2"/>
<evidence type="ECO:0000313" key="3">
    <source>
        <dbReference type="Proteomes" id="UP001608902"/>
    </source>
</evidence>
<feature type="transmembrane region" description="Helical" evidence="1">
    <location>
        <begin position="148"/>
        <end position="178"/>
    </location>
</feature>
<keyword evidence="3" id="KW-1185">Reference proteome</keyword>
<feature type="transmembrane region" description="Helical" evidence="1">
    <location>
        <begin position="106"/>
        <end position="128"/>
    </location>
</feature>
<accession>A0ABD6EAF2</accession>
<evidence type="ECO:0000313" key="2">
    <source>
        <dbReference type="EMBL" id="MFH4977015.1"/>
    </source>
</evidence>
<evidence type="ECO:0000256" key="1">
    <source>
        <dbReference type="SAM" id="Phobius"/>
    </source>
</evidence>
<keyword evidence="1" id="KW-0472">Membrane</keyword>
<organism evidence="2 3">
    <name type="scientific">Gnathostoma spinigerum</name>
    <dbReference type="NCBI Taxonomy" id="75299"/>
    <lineage>
        <taxon>Eukaryota</taxon>
        <taxon>Metazoa</taxon>
        <taxon>Ecdysozoa</taxon>
        <taxon>Nematoda</taxon>
        <taxon>Chromadorea</taxon>
        <taxon>Rhabditida</taxon>
        <taxon>Spirurina</taxon>
        <taxon>Gnathostomatomorpha</taxon>
        <taxon>Gnathostomatoidea</taxon>
        <taxon>Gnathostomatidae</taxon>
        <taxon>Gnathostoma</taxon>
    </lineage>
</organism>
<reference evidence="2 3" key="1">
    <citation type="submission" date="2024-08" db="EMBL/GenBank/DDBJ databases">
        <title>Gnathostoma spinigerum genome.</title>
        <authorList>
            <person name="Gonzalez-Bertolin B."/>
            <person name="Monzon S."/>
            <person name="Zaballos A."/>
            <person name="Jimenez P."/>
            <person name="Dekumyoy P."/>
            <person name="Varona S."/>
            <person name="Cuesta I."/>
            <person name="Sumanam S."/>
            <person name="Adisakwattana P."/>
            <person name="Gasser R.B."/>
            <person name="Hernandez-Gonzalez A."/>
            <person name="Young N.D."/>
            <person name="Perteguer M.J."/>
        </authorList>
    </citation>
    <scope>NUCLEOTIDE SEQUENCE [LARGE SCALE GENOMIC DNA]</scope>
    <source>
        <strain evidence="2">AL3</strain>
        <tissue evidence="2">Liver</tissue>
    </source>
</reference>
<protein>
    <submittedName>
        <fullName evidence="2">Uncharacterized protein</fullName>
    </submittedName>
</protein>
<proteinExistence type="predicted"/>
<feature type="transmembrane region" description="Helical" evidence="1">
    <location>
        <begin position="44"/>
        <end position="67"/>
    </location>
</feature>
<gene>
    <name evidence="2" type="ORF">AB6A40_003724</name>
</gene>
<dbReference type="EMBL" id="JBGFUD010002000">
    <property type="protein sequence ID" value="MFH4977015.1"/>
    <property type="molecule type" value="Genomic_DNA"/>
</dbReference>